<dbReference type="GO" id="GO:0016020">
    <property type="term" value="C:membrane"/>
    <property type="evidence" value="ECO:0007669"/>
    <property type="project" value="UniProtKB-SubCell"/>
</dbReference>
<keyword evidence="3 5" id="KW-1133">Transmembrane helix</keyword>
<dbReference type="Proteomes" id="UP000027980">
    <property type="component" value="Chromosome"/>
</dbReference>
<evidence type="ECO:0000256" key="1">
    <source>
        <dbReference type="ARBA" id="ARBA00004141"/>
    </source>
</evidence>
<feature type="transmembrane region" description="Helical" evidence="5">
    <location>
        <begin position="70"/>
        <end position="88"/>
    </location>
</feature>
<proteinExistence type="predicted"/>
<evidence type="ECO:0000256" key="2">
    <source>
        <dbReference type="ARBA" id="ARBA00022692"/>
    </source>
</evidence>
<feature type="domain" description="STAS" evidence="6">
    <location>
        <begin position="415"/>
        <end position="527"/>
    </location>
</feature>
<keyword evidence="2 5" id="KW-0812">Transmembrane</keyword>
<dbReference type="InterPro" id="IPR002645">
    <property type="entry name" value="STAS_dom"/>
</dbReference>
<accession>A0A075LNW9</accession>
<keyword evidence="4 5" id="KW-0472">Membrane</keyword>
<evidence type="ECO:0000256" key="3">
    <source>
        <dbReference type="ARBA" id="ARBA00022989"/>
    </source>
</evidence>
<dbReference type="InterPro" id="IPR011547">
    <property type="entry name" value="SLC26A/SulP_dom"/>
</dbReference>
<name>A0A075LNW9_9BACI</name>
<feature type="transmembrane region" description="Helical" evidence="5">
    <location>
        <begin position="373"/>
        <end position="403"/>
    </location>
</feature>
<dbReference type="PROSITE" id="PS50801">
    <property type="entry name" value="STAS"/>
    <property type="match status" value="1"/>
</dbReference>
<protein>
    <submittedName>
        <fullName evidence="7">Sulfate transporter</fullName>
    </submittedName>
</protein>
<evidence type="ECO:0000259" key="6">
    <source>
        <dbReference type="PROSITE" id="PS50801"/>
    </source>
</evidence>
<dbReference type="OrthoDB" id="9771198at2"/>
<dbReference type="RefSeq" id="WP_038563604.1">
    <property type="nucleotide sequence ID" value="NZ_CP008876.1"/>
</dbReference>
<evidence type="ECO:0000313" key="8">
    <source>
        <dbReference type="Proteomes" id="UP000027980"/>
    </source>
</evidence>
<dbReference type="Pfam" id="PF00916">
    <property type="entry name" value="Sulfate_transp"/>
    <property type="match status" value="1"/>
</dbReference>
<gene>
    <name evidence="7" type="ORF">GZ22_14235</name>
</gene>
<feature type="transmembrane region" description="Helical" evidence="5">
    <location>
        <begin position="283"/>
        <end position="303"/>
    </location>
</feature>
<dbReference type="InterPro" id="IPR001902">
    <property type="entry name" value="SLC26A/SulP_fam"/>
</dbReference>
<feature type="transmembrane region" description="Helical" evidence="5">
    <location>
        <begin position="195"/>
        <end position="220"/>
    </location>
</feature>
<reference evidence="7 8" key="1">
    <citation type="submission" date="2014-07" db="EMBL/GenBank/DDBJ databases">
        <title>Complete genome sequence of a moderately halophilic bacterium Terribacillus aidingensis MP602, isolated from Cryptomeria fortunei in Tianmu mountain in China.</title>
        <authorList>
            <person name="Wang Y."/>
            <person name="Lu P."/>
            <person name="Zhang L."/>
        </authorList>
    </citation>
    <scope>NUCLEOTIDE SEQUENCE [LARGE SCALE GENOMIC DNA]</scope>
    <source>
        <strain evidence="7 8">MP602</strain>
    </source>
</reference>
<dbReference type="InterPro" id="IPR036513">
    <property type="entry name" value="STAS_dom_sf"/>
</dbReference>
<feature type="transmembrane region" description="Helical" evidence="5">
    <location>
        <begin position="323"/>
        <end position="352"/>
    </location>
</feature>
<evidence type="ECO:0000256" key="4">
    <source>
        <dbReference type="ARBA" id="ARBA00023136"/>
    </source>
</evidence>
<sequence>MKRLGRYSGYNLQTLRRDIIAGIIVGIVAIPLGMSFAIASGVNPEYGLYTVIIGGLLISLLGGSRFQIGGPTGAFVPILLGVVIQFGYQDLLLAGIMAGILLVIFGLLKLGSLIKFIPRPVVVGFTAGIAVIIFTGQIGNFTGIQAEQEEGFLQKMQALLAAVDTISMYSLIIAGVSLAAILLTPKILPKVPGALAGLILSTVVAVLFFQGQVATIGSVYGDIPSQLPQLQLPAFTLEKIIYLLPSAVAIALLGGVESLLSATVADNMAKTKHHSNRELIGQGVANIAVPLFGGIPATGAIARTATNIRSNAFSPVSGVVHCVFVLIILLLFAPYASAIPLASMAPILMVVAWNMSERKEVAHIIRMRTFDSFILIVTFALTVLADLTVGVGCGLLLAFVVFVKRMSTVLFVKDEQIHVKETDGVRMWQFEGPLFFGSTDILEEVVEKTINEEPDSLILDLQKVSYMDTSAEAALHKLVDHYEADDKQLLFLGVHGQPERLLHKTGLLAKVGEEYTVNKREEAVRICTS</sequence>
<feature type="transmembrane region" description="Helical" evidence="5">
    <location>
        <begin position="94"/>
        <end position="114"/>
    </location>
</feature>
<dbReference type="KEGG" id="tap:GZ22_14235"/>
<evidence type="ECO:0000313" key="7">
    <source>
        <dbReference type="EMBL" id="AIF67682.1"/>
    </source>
</evidence>
<dbReference type="CDD" id="cd07042">
    <property type="entry name" value="STAS_SulP_like_sulfate_transporter"/>
    <property type="match status" value="1"/>
</dbReference>
<feature type="transmembrane region" description="Helical" evidence="5">
    <location>
        <begin position="121"/>
        <end position="139"/>
    </location>
</feature>
<dbReference type="AlphaFoldDB" id="A0A075LNW9"/>
<feature type="transmembrane region" description="Helical" evidence="5">
    <location>
        <begin position="159"/>
        <end position="183"/>
    </location>
</feature>
<dbReference type="GO" id="GO:0055085">
    <property type="term" value="P:transmembrane transport"/>
    <property type="evidence" value="ECO:0007669"/>
    <property type="project" value="InterPro"/>
</dbReference>
<dbReference type="SUPFAM" id="SSF52091">
    <property type="entry name" value="SpoIIaa-like"/>
    <property type="match status" value="1"/>
</dbReference>
<comment type="subcellular location">
    <subcellularLocation>
        <location evidence="1">Membrane</location>
        <topology evidence="1">Multi-pass membrane protein</topology>
    </subcellularLocation>
</comment>
<feature type="transmembrane region" description="Helical" evidence="5">
    <location>
        <begin position="46"/>
        <end position="63"/>
    </location>
</feature>
<dbReference type="GeneID" id="34222811"/>
<dbReference type="Gene3D" id="3.30.750.24">
    <property type="entry name" value="STAS domain"/>
    <property type="match status" value="1"/>
</dbReference>
<dbReference type="Pfam" id="PF01740">
    <property type="entry name" value="STAS"/>
    <property type="match status" value="1"/>
</dbReference>
<dbReference type="PANTHER" id="PTHR11814">
    <property type="entry name" value="SULFATE TRANSPORTER"/>
    <property type="match status" value="1"/>
</dbReference>
<organism evidence="7 8">
    <name type="scientific">Terribacillus saccharophilus</name>
    <dbReference type="NCBI Taxonomy" id="361277"/>
    <lineage>
        <taxon>Bacteria</taxon>
        <taxon>Bacillati</taxon>
        <taxon>Bacillota</taxon>
        <taxon>Bacilli</taxon>
        <taxon>Bacillales</taxon>
        <taxon>Bacillaceae</taxon>
        <taxon>Terribacillus</taxon>
    </lineage>
</organism>
<dbReference type="EMBL" id="CP008876">
    <property type="protein sequence ID" value="AIF67682.1"/>
    <property type="molecule type" value="Genomic_DNA"/>
</dbReference>
<evidence type="ECO:0000256" key="5">
    <source>
        <dbReference type="SAM" id="Phobius"/>
    </source>
</evidence>
<dbReference type="HOGENOM" id="CLU_003182_13_1_9"/>
<feature type="transmembrane region" description="Helical" evidence="5">
    <location>
        <begin position="240"/>
        <end position="262"/>
    </location>
</feature>
<feature type="transmembrane region" description="Helical" evidence="5">
    <location>
        <begin position="20"/>
        <end position="40"/>
    </location>
</feature>